<keyword evidence="7 11" id="KW-0653">Protein transport</keyword>
<dbReference type="SUPFAM" id="SSF48371">
    <property type="entry name" value="ARM repeat"/>
    <property type="match status" value="1"/>
</dbReference>
<dbReference type="InterPro" id="IPR016024">
    <property type="entry name" value="ARM-type_fold"/>
</dbReference>
<dbReference type="Pfam" id="PF01602">
    <property type="entry name" value="Adaptin_N"/>
    <property type="match status" value="1"/>
</dbReference>
<dbReference type="GO" id="GO:0030126">
    <property type="term" value="C:COPI vesicle coat"/>
    <property type="evidence" value="ECO:0007669"/>
    <property type="project" value="InterPro"/>
</dbReference>
<comment type="subunit">
    <text evidence="11">Oligomeric complex.</text>
</comment>
<evidence type="ECO:0000256" key="3">
    <source>
        <dbReference type="ARBA" id="ARBA00022448"/>
    </source>
</evidence>
<dbReference type="InterPro" id="IPR009028">
    <property type="entry name" value="Coatomer/calthrin_app_sub_C"/>
</dbReference>
<dbReference type="SUPFAM" id="SSF49348">
    <property type="entry name" value="Clathrin adaptor appendage domain"/>
    <property type="match status" value="1"/>
</dbReference>
<proteinExistence type="inferred from homology"/>
<dbReference type="InterPro" id="IPR013040">
    <property type="entry name" value="Coatomer_gsu_app_Ig-like_dom"/>
</dbReference>
<dbReference type="AlphaFoldDB" id="A0AAD9LJ84"/>
<comment type="caution">
    <text evidence="15">The sequence shown here is derived from an EMBL/GenBank/DDBJ whole genome shotgun (WGS) entry which is preliminary data.</text>
</comment>
<evidence type="ECO:0000256" key="6">
    <source>
        <dbReference type="ARBA" id="ARBA00022892"/>
    </source>
</evidence>
<evidence type="ECO:0000256" key="1">
    <source>
        <dbReference type="ARBA" id="ARBA00004255"/>
    </source>
</evidence>
<dbReference type="InterPro" id="IPR017106">
    <property type="entry name" value="Coatomer_gsu"/>
</dbReference>
<dbReference type="PANTHER" id="PTHR10261:SF0">
    <property type="entry name" value="COATOMER SUBUNIT GAMMA-2"/>
    <property type="match status" value="1"/>
</dbReference>
<dbReference type="GO" id="GO:0005793">
    <property type="term" value="C:endoplasmic reticulum-Golgi intermediate compartment"/>
    <property type="evidence" value="ECO:0007669"/>
    <property type="project" value="TreeGrafter"/>
</dbReference>
<dbReference type="Gene3D" id="1.25.10.10">
    <property type="entry name" value="Leucine-rich Repeat Variant"/>
    <property type="match status" value="2"/>
</dbReference>
<dbReference type="Pfam" id="PF08752">
    <property type="entry name" value="COP-gamma_platf"/>
    <property type="match status" value="1"/>
</dbReference>
<evidence type="ECO:0000259" key="12">
    <source>
        <dbReference type="Pfam" id="PF01602"/>
    </source>
</evidence>
<dbReference type="Proteomes" id="UP001195914">
    <property type="component" value="Unassembled WGS sequence"/>
</dbReference>
<feature type="domain" description="Clathrin/coatomer adaptor adaptin-like N-terminal" evidence="12">
    <location>
        <begin position="21"/>
        <end position="529"/>
    </location>
</feature>
<feature type="domain" description="Coatomer gamma subunit appendage Ig-like subdomain" evidence="13">
    <location>
        <begin position="662"/>
        <end position="805"/>
    </location>
</feature>
<protein>
    <recommendedName>
        <fullName evidence="11">Coatomer subunit gamma</fullName>
    </recommendedName>
</protein>
<dbReference type="Pfam" id="PF16381">
    <property type="entry name" value="Coatomer_g_Cpla"/>
    <property type="match status" value="1"/>
</dbReference>
<gene>
    <name evidence="15" type="ORF">X943_001630</name>
</gene>
<keyword evidence="5" id="KW-0677">Repeat</keyword>
<dbReference type="InterPro" id="IPR011989">
    <property type="entry name" value="ARM-like"/>
</dbReference>
<feature type="domain" description="Coatomer subunit gamma C-terminal" evidence="14">
    <location>
        <begin position="816"/>
        <end position="928"/>
    </location>
</feature>
<dbReference type="InterPro" id="IPR032154">
    <property type="entry name" value="Coatomer_g_Cpla"/>
</dbReference>
<reference evidence="15" key="1">
    <citation type="journal article" date="2014" name="Nucleic Acids Res.">
        <title>The evolutionary dynamics of variant antigen genes in Babesia reveal a history of genomic innovation underlying host-parasite interaction.</title>
        <authorList>
            <person name="Jackson A.P."/>
            <person name="Otto T.D."/>
            <person name="Darby A."/>
            <person name="Ramaprasad A."/>
            <person name="Xia D."/>
            <person name="Echaide I.E."/>
            <person name="Farber M."/>
            <person name="Gahlot S."/>
            <person name="Gamble J."/>
            <person name="Gupta D."/>
            <person name="Gupta Y."/>
            <person name="Jackson L."/>
            <person name="Malandrin L."/>
            <person name="Malas T.B."/>
            <person name="Moussa E."/>
            <person name="Nair M."/>
            <person name="Reid A.J."/>
            <person name="Sanders M."/>
            <person name="Sharma J."/>
            <person name="Tracey A."/>
            <person name="Quail M.A."/>
            <person name="Weir W."/>
            <person name="Wastling J.M."/>
            <person name="Hall N."/>
            <person name="Willadsen P."/>
            <person name="Lingelbach K."/>
            <person name="Shiels B."/>
            <person name="Tait A."/>
            <person name="Berriman M."/>
            <person name="Allred D.R."/>
            <person name="Pain A."/>
        </authorList>
    </citation>
    <scope>NUCLEOTIDE SEQUENCE</scope>
    <source>
        <strain evidence="15">1802A</strain>
    </source>
</reference>
<evidence type="ECO:0000256" key="2">
    <source>
        <dbReference type="ARBA" id="ARBA00010720"/>
    </source>
</evidence>
<dbReference type="SUPFAM" id="SSF55711">
    <property type="entry name" value="Subdomain of clathrin and coatomer appendage domain"/>
    <property type="match status" value="1"/>
</dbReference>
<comment type="function">
    <text evidence="11">The coatomer is a cytosolic protein complex that binds to dilysine motifs and reversibly associates with Golgi non-clathrin-coated vesicles, which further mediate biosynthetic protein transport from the ER, via the Golgi up to the trans Golgi network. Coatomer complex is required for budding from Golgi membranes, and is essential for the retrograde Golgi-to-ER transport of dilysine-tagged proteins.</text>
</comment>
<dbReference type="GO" id="GO:0000139">
    <property type="term" value="C:Golgi membrane"/>
    <property type="evidence" value="ECO:0007669"/>
    <property type="project" value="UniProtKB-SubCell"/>
</dbReference>
<evidence type="ECO:0000256" key="4">
    <source>
        <dbReference type="ARBA" id="ARBA00022490"/>
    </source>
</evidence>
<dbReference type="GO" id="GO:0009306">
    <property type="term" value="P:protein secretion"/>
    <property type="evidence" value="ECO:0007669"/>
    <property type="project" value="TreeGrafter"/>
</dbReference>
<dbReference type="InterPro" id="IPR012295">
    <property type="entry name" value="TBP_dom_sf"/>
</dbReference>
<reference evidence="15" key="2">
    <citation type="submission" date="2021-05" db="EMBL/GenBank/DDBJ databases">
        <authorList>
            <person name="Pain A."/>
        </authorList>
    </citation>
    <scope>NUCLEOTIDE SEQUENCE</scope>
    <source>
        <strain evidence="15">1802A</strain>
    </source>
</reference>
<keyword evidence="8 11" id="KW-0333">Golgi apparatus</keyword>
<evidence type="ECO:0000256" key="11">
    <source>
        <dbReference type="PIRNR" id="PIRNR037093"/>
    </source>
</evidence>
<dbReference type="InterPro" id="IPR002553">
    <property type="entry name" value="Clathrin/coatomer_adapt-like_N"/>
</dbReference>
<dbReference type="GO" id="GO:0005783">
    <property type="term" value="C:endoplasmic reticulum"/>
    <property type="evidence" value="ECO:0007669"/>
    <property type="project" value="TreeGrafter"/>
</dbReference>
<evidence type="ECO:0000313" key="15">
    <source>
        <dbReference type="EMBL" id="KAK1938480.1"/>
    </source>
</evidence>
<evidence type="ECO:0000256" key="8">
    <source>
        <dbReference type="ARBA" id="ARBA00023034"/>
    </source>
</evidence>
<dbReference type="GO" id="GO:0006888">
    <property type="term" value="P:endoplasmic reticulum to Golgi vesicle-mediated transport"/>
    <property type="evidence" value="ECO:0007669"/>
    <property type="project" value="TreeGrafter"/>
</dbReference>
<dbReference type="PIRSF" id="PIRSF037093">
    <property type="entry name" value="Coatomer_gamma_subunit"/>
    <property type="match status" value="1"/>
</dbReference>
<accession>A0AAD9LJ84</accession>
<dbReference type="PANTHER" id="PTHR10261">
    <property type="entry name" value="COATOMER SUBUNIT GAMMA"/>
    <property type="match status" value="1"/>
</dbReference>
<keyword evidence="10 11" id="KW-0968">Cytoplasmic vesicle</keyword>
<evidence type="ECO:0000259" key="14">
    <source>
        <dbReference type="Pfam" id="PF16381"/>
    </source>
</evidence>
<dbReference type="GO" id="GO:0006891">
    <property type="term" value="P:intra-Golgi vesicle-mediated transport"/>
    <property type="evidence" value="ECO:0007669"/>
    <property type="project" value="TreeGrafter"/>
</dbReference>
<evidence type="ECO:0000256" key="9">
    <source>
        <dbReference type="ARBA" id="ARBA00023136"/>
    </source>
</evidence>
<dbReference type="InterPro" id="IPR037067">
    <property type="entry name" value="Coatomer_gsu_app_sf"/>
</dbReference>
<dbReference type="InterPro" id="IPR013041">
    <property type="entry name" value="Clathrin_app_Ig-like_sf"/>
</dbReference>
<evidence type="ECO:0000256" key="5">
    <source>
        <dbReference type="ARBA" id="ARBA00022737"/>
    </source>
</evidence>
<dbReference type="EMBL" id="JAHBMH010000024">
    <property type="protein sequence ID" value="KAK1938480.1"/>
    <property type="molecule type" value="Genomic_DNA"/>
</dbReference>
<sequence>MKADIHGKMDPAVASIAYNKNTLLQEAKVFSKVPINSAKCIATLTKILCIINHGRETLSESEATDVFFGATRLFESNDERLRRLVYVLIKSIVVNETEIFIVTSSLTKDINSPNNVYRANAIRTLCLILKSNMASQLERYLKASLVDRDAYVCSSALLCCIRIFTQMPQLIKRWVGEASTCLTSSNSMVQFHATLLLFLFRLNDKQSLRKLVATLRQSKMGIYTECFIIRFLAANFSIMEAECVEVLHVSLRSSMDATRLEAVKAIISLTLSHYKSSGSMHGFPFDLGEVVTVLHVFLTSRNQTLIFAAMKQVYQLAQTLPLVVGVLNNDVEEILKFKNKDISSLALLTLLQTGGANTIDRLLTQATTLSGDFKLAVTRALKGLCVSFPDKHPTVLSFFSHNFRDATASEVKREMIDATMYIVENIPEAQALGLKYLCEFIEDCEFPDLNAQVLKFLGDNVPKAEAPEQYVRYIYNRLILENATVRAAGIEALDKIVRDCPELRKSVSILLLPCLTDPDDELRERVNITYEHLLVHKDVTLDHLSVVANSQGNMDVKEFEIRVKDSDVAKELCDVLNTVTEKGNLVTLCDSLKNCIQNKNGYDHIDESLLDLEEDVDMLGAATSVIQNITQRKGSADGMNAMNVFVDEPDTDMVTTALPPEITQLVPTGVTLVPSQHVFLTDEEEDYSVETKFHASKECVVLEFIIGNTLVDQILVNLGVVVDYTQCMNASKWTLVSNVPIPRLTVSEKKSAYLVFTNNASEVDGNVTDLGLLLGTVKVDLTFEAKSGEEARGYTETYSANDLHIGIGIYCVEWPLNQDEFEAMWVSLEHVEACSTFGLQFKTIKEAIQGMIKFFGNSTVSESTGYGDKIANLNIAGKLLNKFEFLAKATIGQGNLQTGAETSFHKGCILKLQVRSNSQDISDLVFAQLE</sequence>
<keyword evidence="3 11" id="KW-0813">Transport</keyword>
<keyword evidence="9 11" id="KW-0472">Membrane</keyword>
<keyword evidence="4 11" id="KW-0963">Cytoplasm</keyword>
<comment type="subcellular location">
    <subcellularLocation>
        <location evidence="11">Cytoplasm</location>
    </subcellularLocation>
    <subcellularLocation>
        <location evidence="1 11">Golgi apparatus membrane</location>
        <topology evidence="1 11">Peripheral membrane protein</topology>
        <orientation evidence="1 11">Cytoplasmic side</orientation>
    </subcellularLocation>
    <subcellularLocation>
        <location evidence="11">Cytoplasmic vesicle</location>
        <location evidence="11">COPI-coated vesicle membrane</location>
        <topology evidence="11">Peripheral membrane protein</topology>
        <orientation evidence="11">Cytoplasmic side</orientation>
    </subcellularLocation>
</comment>
<comment type="similarity">
    <text evidence="2 11">Belongs to the COPG family.</text>
</comment>
<evidence type="ECO:0000256" key="10">
    <source>
        <dbReference type="ARBA" id="ARBA00023329"/>
    </source>
</evidence>
<evidence type="ECO:0000256" key="7">
    <source>
        <dbReference type="ARBA" id="ARBA00022927"/>
    </source>
</evidence>
<dbReference type="GO" id="GO:0005198">
    <property type="term" value="F:structural molecule activity"/>
    <property type="evidence" value="ECO:0007669"/>
    <property type="project" value="InterPro"/>
</dbReference>
<keyword evidence="16" id="KW-1185">Reference proteome</keyword>
<keyword evidence="6 11" id="KW-0931">ER-Golgi transport</keyword>
<evidence type="ECO:0000259" key="13">
    <source>
        <dbReference type="Pfam" id="PF08752"/>
    </source>
</evidence>
<dbReference type="Gene3D" id="3.30.310.10">
    <property type="entry name" value="TATA-Binding Protein"/>
    <property type="match status" value="1"/>
</dbReference>
<name>A0AAD9LJ84_BABDI</name>
<dbReference type="Gene3D" id="2.60.40.1480">
    <property type="entry name" value="Coatomer, gamma subunit, appendage domain"/>
    <property type="match status" value="1"/>
</dbReference>
<organism evidence="15 16">
    <name type="scientific">Babesia divergens</name>
    <dbReference type="NCBI Taxonomy" id="32595"/>
    <lineage>
        <taxon>Eukaryota</taxon>
        <taxon>Sar</taxon>
        <taxon>Alveolata</taxon>
        <taxon>Apicomplexa</taxon>
        <taxon>Aconoidasida</taxon>
        <taxon>Piroplasmida</taxon>
        <taxon>Babesiidae</taxon>
        <taxon>Babesia</taxon>
    </lineage>
</organism>
<evidence type="ECO:0000313" key="16">
    <source>
        <dbReference type="Proteomes" id="UP001195914"/>
    </source>
</evidence>
<dbReference type="GO" id="GO:0006886">
    <property type="term" value="P:intracellular protein transport"/>
    <property type="evidence" value="ECO:0007669"/>
    <property type="project" value="InterPro"/>
</dbReference>